<organism evidence="2">
    <name type="scientific">hydrothermal vent metagenome</name>
    <dbReference type="NCBI Taxonomy" id="652676"/>
    <lineage>
        <taxon>unclassified sequences</taxon>
        <taxon>metagenomes</taxon>
        <taxon>ecological metagenomes</taxon>
    </lineage>
</organism>
<dbReference type="PANTHER" id="PTHR35908">
    <property type="entry name" value="HYPOTHETICAL FUSION PROTEIN"/>
    <property type="match status" value="1"/>
</dbReference>
<dbReference type="CDD" id="cd06587">
    <property type="entry name" value="VOC"/>
    <property type="match status" value="1"/>
</dbReference>
<proteinExistence type="predicted"/>
<sequence>MTVRIGELAIDCSDPMLAAQFWCEALGYRITDQDETSVAIAGDPAAPTILLFATSDSKLHKNRIHLDVCPVDTSQEEEVRRLEGLGARRLDIGQGDVSWVVMEDPVGNEFCVMSKTLPPEPEPFHHLDDS</sequence>
<name>A0A3B0SK94_9ZZZZ</name>
<dbReference type="EMBL" id="UOEK01000300">
    <property type="protein sequence ID" value="VAW04820.1"/>
    <property type="molecule type" value="Genomic_DNA"/>
</dbReference>
<dbReference type="SUPFAM" id="SSF54593">
    <property type="entry name" value="Glyoxalase/Bleomycin resistance protein/Dihydroxybiphenyl dioxygenase"/>
    <property type="match status" value="1"/>
</dbReference>
<dbReference type="AlphaFoldDB" id="A0A3B0SK94"/>
<dbReference type="InterPro" id="IPR041581">
    <property type="entry name" value="Glyoxalase_6"/>
</dbReference>
<reference evidence="2" key="1">
    <citation type="submission" date="2018-06" db="EMBL/GenBank/DDBJ databases">
        <authorList>
            <person name="Zhirakovskaya E."/>
        </authorList>
    </citation>
    <scope>NUCLEOTIDE SEQUENCE</scope>
</reference>
<evidence type="ECO:0000313" key="2">
    <source>
        <dbReference type="EMBL" id="VAW04820.1"/>
    </source>
</evidence>
<protein>
    <recommendedName>
        <fullName evidence="1">Glyoxalase-like domain-containing protein</fullName>
    </recommendedName>
</protein>
<dbReference type="InterPro" id="IPR029068">
    <property type="entry name" value="Glyas_Bleomycin-R_OHBP_Dase"/>
</dbReference>
<gene>
    <name evidence="2" type="ORF">MNBD_ACTINO02-1007</name>
</gene>
<dbReference type="Gene3D" id="3.10.180.10">
    <property type="entry name" value="2,3-Dihydroxybiphenyl 1,2-Dioxygenase, domain 1"/>
    <property type="match status" value="1"/>
</dbReference>
<feature type="domain" description="Glyoxalase-like" evidence="1">
    <location>
        <begin position="8"/>
        <end position="113"/>
    </location>
</feature>
<evidence type="ECO:0000259" key="1">
    <source>
        <dbReference type="Pfam" id="PF18029"/>
    </source>
</evidence>
<dbReference type="PANTHER" id="PTHR35908:SF1">
    <property type="entry name" value="CONSERVED PROTEIN"/>
    <property type="match status" value="1"/>
</dbReference>
<dbReference type="Pfam" id="PF18029">
    <property type="entry name" value="Glyoxalase_6"/>
    <property type="match status" value="1"/>
</dbReference>
<accession>A0A3B0SK94</accession>